<dbReference type="InterPro" id="IPR020891">
    <property type="entry name" value="UPF0758_CS"/>
</dbReference>
<dbReference type="AlphaFoldDB" id="A0A6I6DCV6"/>
<name>A0A6I6DCV6_9FIRM</name>
<comment type="similarity">
    <text evidence="1 7">Belongs to the UPF0758 family.</text>
</comment>
<dbReference type="NCBIfam" id="TIGR00608">
    <property type="entry name" value="radc"/>
    <property type="match status" value="1"/>
</dbReference>
<dbReference type="NCBIfam" id="NF000642">
    <property type="entry name" value="PRK00024.1"/>
    <property type="match status" value="1"/>
</dbReference>
<dbReference type="SUPFAM" id="SSF47781">
    <property type="entry name" value="RuvA domain 2-like"/>
    <property type="match status" value="1"/>
</dbReference>
<dbReference type="GO" id="GO:0008237">
    <property type="term" value="F:metallopeptidase activity"/>
    <property type="evidence" value="ECO:0007669"/>
    <property type="project" value="UniProtKB-KW"/>
</dbReference>
<proteinExistence type="inferred from homology"/>
<dbReference type="PANTHER" id="PTHR30471">
    <property type="entry name" value="DNA REPAIR PROTEIN RADC"/>
    <property type="match status" value="1"/>
</dbReference>
<dbReference type="InterPro" id="IPR001405">
    <property type="entry name" value="UPF0758"/>
</dbReference>
<evidence type="ECO:0000256" key="7">
    <source>
        <dbReference type="RuleBase" id="RU003797"/>
    </source>
</evidence>
<evidence type="ECO:0000256" key="5">
    <source>
        <dbReference type="ARBA" id="ARBA00022833"/>
    </source>
</evidence>
<sequence>MDYKVTIKDMPEDMRPREKLINKDEFSLNDAELLAIILGMGTKNLSAIDLAHNILAFHGGLRYLKEASLEELMNIKGIGLAKAVSIKASMELGRRIALTVQEKIPIKSPEDVKNIVMEEMRYFDREHFRVMYLDRKGGLLFMQDVSIGGLHSSIVHPREVFKTAVKRSAASIILIHNHPSGDPTPSLEDINVTQRLIEAGKILGIEVLDHIIIGELKYNSLKEKGLI</sequence>
<feature type="domain" description="MPN" evidence="8">
    <location>
        <begin position="105"/>
        <end position="227"/>
    </location>
</feature>
<gene>
    <name evidence="9" type="ORF">SYNTR_1456</name>
</gene>
<dbReference type="GO" id="GO:0046872">
    <property type="term" value="F:metal ion binding"/>
    <property type="evidence" value="ECO:0007669"/>
    <property type="project" value="UniProtKB-KW"/>
</dbReference>
<evidence type="ECO:0000256" key="2">
    <source>
        <dbReference type="ARBA" id="ARBA00022670"/>
    </source>
</evidence>
<protein>
    <submittedName>
        <fullName evidence="9">UPF0758 family protein</fullName>
    </submittedName>
</protein>
<evidence type="ECO:0000313" key="9">
    <source>
        <dbReference type="EMBL" id="QGU00050.1"/>
    </source>
</evidence>
<keyword evidence="2" id="KW-0645">Protease</keyword>
<keyword evidence="3" id="KW-0479">Metal-binding</keyword>
<evidence type="ECO:0000256" key="1">
    <source>
        <dbReference type="ARBA" id="ARBA00010243"/>
    </source>
</evidence>
<dbReference type="Proteomes" id="UP000426444">
    <property type="component" value="Chromosome"/>
</dbReference>
<evidence type="ECO:0000256" key="4">
    <source>
        <dbReference type="ARBA" id="ARBA00022801"/>
    </source>
</evidence>
<reference evidence="10" key="1">
    <citation type="journal article" date="2019" name="Microbiology">
        <title>Complete Genome Sequence of an Uncultured Bacterium of the Candidate Phylum Bipolaricaulota.</title>
        <authorList>
            <person name="Kadnikov V.V."/>
            <person name="Mardanov A.V."/>
            <person name="Beletsky A.V."/>
            <person name="Frank Y.A."/>
            <person name="Karnachuk O.V."/>
            <person name="Ravin N.V."/>
        </authorList>
    </citation>
    <scope>NUCLEOTIDE SEQUENCE [LARGE SCALE GENOMIC DNA]</scope>
</reference>
<dbReference type="InterPro" id="IPR025657">
    <property type="entry name" value="RadC_JAB"/>
</dbReference>
<dbReference type="EMBL" id="CP046457">
    <property type="protein sequence ID" value="QGU00050.1"/>
    <property type="molecule type" value="Genomic_DNA"/>
</dbReference>
<dbReference type="Pfam" id="PF20582">
    <property type="entry name" value="UPF0758_N"/>
    <property type="match status" value="1"/>
</dbReference>
<evidence type="ECO:0000313" key="10">
    <source>
        <dbReference type="Proteomes" id="UP000426444"/>
    </source>
</evidence>
<evidence type="ECO:0000256" key="6">
    <source>
        <dbReference type="ARBA" id="ARBA00023049"/>
    </source>
</evidence>
<keyword evidence="5" id="KW-0862">Zinc</keyword>
<dbReference type="GO" id="GO:0006508">
    <property type="term" value="P:proteolysis"/>
    <property type="evidence" value="ECO:0007669"/>
    <property type="project" value="UniProtKB-KW"/>
</dbReference>
<dbReference type="InterPro" id="IPR046778">
    <property type="entry name" value="UPF0758_N"/>
</dbReference>
<dbReference type="RefSeq" id="WP_156203878.1">
    <property type="nucleotide sequence ID" value="NZ_CP046457.1"/>
</dbReference>
<accession>A0A6I6DCV6</accession>
<dbReference type="Gene3D" id="1.10.150.20">
    <property type="entry name" value="5' to 3' exonuclease, C-terminal subdomain"/>
    <property type="match status" value="1"/>
</dbReference>
<dbReference type="PROSITE" id="PS50249">
    <property type="entry name" value="MPN"/>
    <property type="match status" value="1"/>
</dbReference>
<evidence type="ECO:0000256" key="3">
    <source>
        <dbReference type="ARBA" id="ARBA00022723"/>
    </source>
</evidence>
<dbReference type="SUPFAM" id="SSF102712">
    <property type="entry name" value="JAB1/MPN domain"/>
    <property type="match status" value="1"/>
</dbReference>
<dbReference type="Gene3D" id="3.40.140.10">
    <property type="entry name" value="Cytidine Deaminase, domain 2"/>
    <property type="match status" value="1"/>
</dbReference>
<dbReference type="KEGG" id="salq:SYNTR_1456"/>
<dbReference type="InterPro" id="IPR010994">
    <property type="entry name" value="RuvA_2-like"/>
</dbReference>
<keyword evidence="6" id="KW-0482">Metalloprotease</keyword>
<dbReference type="PANTHER" id="PTHR30471:SF3">
    <property type="entry name" value="UPF0758 PROTEIN YEES-RELATED"/>
    <property type="match status" value="1"/>
</dbReference>
<evidence type="ECO:0000259" key="8">
    <source>
        <dbReference type="PROSITE" id="PS50249"/>
    </source>
</evidence>
<dbReference type="Pfam" id="PF04002">
    <property type="entry name" value="RadC"/>
    <property type="match status" value="1"/>
</dbReference>
<dbReference type="PROSITE" id="PS01302">
    <property type="entry name" value="UPF0758"/>
    <property type="match status" value="1"/>
</dbReference>
<keyword evidence="4" id="KW-0378">Hydrolase</keyword>
<dbReference type="InterPro" id="IPR037518">
    <property type="entry name" value="MPN"/>
</dbReference>
<keyword evidence="10" id="KW-1185">Reference proteome</keyword>
<organism evidence="9 10">
    <name type="scientific">Candidatus Syntrophocurvum alkaliphilum</name>
    <dbReference type="NCBI Taxonomy" id="2293317"/>
    <lineage>
        <taxon>Bacteria</taxon>
        <taxon>Bacillati</taxon>
        <taxon>Bacillota</taxon>
        <taxon>Clostridia</taxon>
        <taxon>Eubacteriales</taxon>
        <taxon>Syntrophomonadaceae</taxon>
        <taxon>Candidatus Syntrophocurvum</taxon>
    </lineage>
</organism>
<dbReference type="CDD" id="cd08071">
    <property type="entry name" value="MPN_DUF2466"/>
    <property type="match status" value="1"/>
</dbReference>
<dbReference type="OrthoDB" id="9804482at2"/>